<sequence length="212" mass="24929">MADGKDKSKGVEVAFEILEEEIDIAINDLSERIAELSKQQEFEKAKALIEVGQKVKEYKEKVIALKKKWQEIFEREEIRNETFETSTQKNDDELINSESVQRVIKKAKERLKKGMRTPKEEYVIPILESLIELGGKGEIGQVLKRVYEKMKVKLTWYDMQKLPSSGEIRWENAAQWVRFDLVRQGFLSDNSPRGIWEITEKGREYYNRLLKK</sequence>
<keyword evidence="1" id="KW-0175">Coiled coil</keyword>
<feature type="coiled-coil region" evidence="1">
    <location>
        <begin position="19"/>
        <end position="68"/>
    </location>
</feature>
<reference evidence="3 4" key="1">
    <citation type="submission" date="2014-08" db="EMBL/GenBank/DDBJ databases">
        <title>Fervidobacterium pennivorans DYC genome.</title>
        <authorList>
            <person name="Wushke S."/>
        </authorList>
    </citation>
    <scope>NUCLEOTIDE SEQUENCE [LARGE SCALE GENOMIC DNA]</scope>
    <source>
        <strain evidence="3 4">DYC</strain>
    </source>
</reference>
<dbReference type="AlphaFoldDB" id="A0A172T2L5"/>
<evidence type="ECO:0000313" key="4">
    <source>
        <dbReference type="Proteomes" id="UP000077096"/>
    </source>
</evidence>
<dbReference type="InterPro" id="IPR025745">
    <property type="entry name" value="Mrr-like_N_dom"/>
</dbReference>
<name>A0A172T2L5_FERPE</name>
<dbReference type="OrthoDB" id="161627at2"/>
<dbReference type="Pfam" id="PF14338">
    <property type="entry name" value="Mrr_N"/>
    <property type="match status" value="1"/>
</dbReference>
<proteinExistence type="predicted"/>
<evidence type="ECO:0000259" key="2">
    <source>
        <dbReference type="Pfam" id="PF14338"/>
    </source>
</evidence>
<protein>
    <recommendedName>
        <fullName evidence="2">Restriction system protein Mrr-like N-terminal domain-containing protein</fullName>
    </recommendedName>
</protein>
<accession>A0A172T2L5</accession>
<evidence type="ECO:0000313" key="3">
    <source>
        <dbReference type="EMBL" id="ANE41192.1"/>
    </source>
</evidence>
<organism evidence="3 4">
    <name type="scientific">Fervidobacterium pennivorans</name>
    <dbReference type="NCBI Taxonomy" id="93466"/>
    <lineage>
        <taxon>Bacteria</taxon>
        <taxon>Thermotogati</taxon>
        <taxon>Thermotogota</taxon>
        <taxon>Thermotogae</taxon>
        <taxon>Thermotogales</taxon>
        <taxon>Fervidobacteriaceae</taxon>
        <taxon>Fervidobacterium</taxon>
    </lineage>
</organism>
<evidence type="ECO:0000256" key="1">
    <source>
        <dbReference type="SAM" id="Coils"/>
    </source>
</evidence>
<gene>
    <name evidence="3" type="ORF">JM64_03730</name>
</gene>
<dbReference type="Proteomes" id="UP000077096">
    <property type="component" value="Chromosome"/>
</dbReference>
<dbReference type="EMBL" id="CP011393">
    <property type="protein sequence ID" value="ANE41192.1"/>
    <property type="molecule type" value="Genomic_DNA"/>
</dbReference>
<dbReference type="PATRIC" id="fig|93466.3.peg.804"/>
<feature type="domain" description="Restriction system protein Mrr-like N-terminal" evidence="2">
    <location>
        <begin position="121"/>
        <end position="206"/>
    </location>
</feature>
<dbReference type="KEGG" id="fng:JM64_03730"/>